<dbReference type="RefSeq" id="XP_031866319.1">
    <property type="nucleotide sequence ID" value="XM_032017676.1"/>
</dbReference>
<evidence type="ECO:0000313" key="2">
    <source>
        <dbReference type="EMBL" id="RDL32597.1"/>
    </source>
</evidence>
<accession>A0A370TDS8</accession>
<gene>
    <name evidence="2" type="ORF">BP5553_09053</name>
</gene>
<dbReference type="OrthoDB" id="2157530at2759"/>
<dbReference type="Pfam" id="PF06985">
    <property type="entry name" value="HET"/>
    <property type="match status" value="1"/>
</dbReference>
<keyword evidence="3" id="KW-1185">Reference proteome</keyword>
<dbReference type="EMBL" id="NPIC01000010">
    <property type="protein sequence ID" value="RDL32597.1"/>
    <property type="molecule type" value="Genomic_DNA"/>
</dbReference>
<feature type="domain" description="Heterokaryon incompatibility" evidence="1">
    <location>
        <begin position="54"/>
        <end position="221"/>
    </location>
</feature>
<dbReference type="GeneID" id="43601902"/>
<comment type="caution">
    <text evidence="2">The sequence shown here is derived from an EMBL/GenBank/DDBJ whole genome shotgun (WGS) entry which is preliminary data.</text>
</comment>
<sequence>MSPFSYDAIPFSAKEQIRIFTLSPLVENSTDPTEHDALIKGSLESVNWTDKPEYTALSYTWGNDTPLRTILISGRQFEITVNLHDALSELRQKEKSVRLWIDAICINQKDNSEKNEQVMRMTDIYKAATSVFAWLGCTADDSDTGMQALGSIGDDAIHAGMLELGRDRMLKLWDPDPDGLLASVREPFENLSKVLDLKFPQLAIQCITERSYWERTWIVQEFSVASDLVIACGEKRLNFPQLCAGILFLGMHVTLVSRNSSAADQSDPIRGPLLTQFFQIAGRRAATSRLIGSRRRYQKQTATYHSSLMELLSLFSNSLKATNPRDRIYGILGLAPDKEVLDIKVDYKKEVHEVYTEVAKALLTHNYTDILSWCQFPKGQPGLPSWVPDFSVPLREPYGSYKTRAPPWKPLFNATLDNEVKISTQSSLCKSNNIVMSGFTVDTIKKLGTEEWTQPAANWFWPGVQTFLTEIKQFLEQAQMLPKPLIQDQNFWDEAFWRIPCADQEYHGYARRRAEVTAEDGLCEVIARMYGNNSGYHDEAKKAAFSKYDGAMGYLYGVRPFMSEKGYVGLAPKHALPGDKICVILGAIVPYVLRRVGEEQFELVGEAYVHGIMDGEAMDLGLEEVQFCLL</sequence>
<proteinExistence type="predicted"/>
<dbReference type="InterPro" id="IPR010730">
    <property type="entry name" value="HET"/>
</dbReference>
<evidence type="ECO:0000313" key="3">
    <source>
        <dbReference type="Proteomes" id="UP000254866"/>
    </source>
</evidence>
<dbReference type="PANTHER" id="PTHR24148:SF73">
    <property type="entry name" value="HET DOMAIN PROTEIN (AFU_ORTHOLOGUE AFUA_8G01020)"/>
    <property type="match status" value="1"/>
</dbReference>
<evidence type="ECO:0000259" key="1">
    <source>
        <dbReference type="Pfam" id="PF06985"/>
    </source>
</evidence>
<reference evidence="2 3" key="1">
    <citation type="journal article" date="2018" name="IMA Fungus">
        <title>IMA Genome-F 9: Draft genome sequence of Annulohypoxylon stygium, Aspergillus mulundensis, Berkeleyomyces basicola (syn. Thielaviopsis basicola), Ceratocystis smalleyi, two Cercospora beticola strains, Coleophoma cylindrospora, Fusarium fracticaudum, Phialophora cf. hyalina, and Morchella septimelata.</title>
        <authorList>
            <person name="Wingfield B.D."/>
            <person name="Bills G.F."/>
            <person name="Dong Y."/>
            <person name="Huang W."/>
            <person name="Nel W.J."/>
            <person name="Swalarsk-Parry B.S."/>
            <person name="Vaghefi N."/>
            <person name="Wilken P.M."/>
            <person name="An Z."/>
            <person name="de Beer Z.W."/>
            <person name="De Vos L."/>
            <person name="Chen L."/>
            <person name="Duong T.A."/>
            <person name="Gao Y."/>
            <person name="Hammerbacher A."/>
            <person name="Kikkert J.R."/>
            <person name="Li Y."/>
            <person name="Li H."/>
            <person name="Li K."/>
            <person name="Li Q."/>
            <person name="Liu X."/>
            <person name="Ma X."/>
            <person name="Naidoo K."/>
            <person name="Pethybridge S.J."/>
            <person name="Sun J."/>
            <person name="Steenkamp E.T."/>
            <person name="van der Nest M.A."/>
            <person name="van Wyk S."/>
            <person name="Wingfield M.J."/>
            <person name="Xiong C."/>
            <person name="Yue Q."/>
            <person name="Zhang X."/>
        </authorList>
    </citation>
    <scope>NUCLEOTIDE SEQUENCE [LARGE SCALE GENOMIC DNA]</scope>
    <source>
        <strain evidence="2 3">BP 5553</strain>
    </source>
</reference>
<organism evidence="2 3">
    <name type="scientific">Venustampulla echinocandica</name>
    <dbReference type="NCBI Taxonomy" id="2656787"/>
    <lineage>
        <taxon>Eukaryota</taxon>
        <taxon>Fungi</taxon>
        <taxon>Dikarya</taxon>
        <taxon>Ascomycota</taxon>
        <taxon>Pezizomycotina</taxon>
        <taxon>Leotiomycetes</taxon>
        <taxon>Helotiales</taxon>
        <taxon>Pleuroascaceae</taxon>
        <taxon>Venustampulla</taxon>
    </lineage>
</organism>
<dbReference type="AlphaFoldDB" id="A0A370TDS8"/>
<protein>
    <recommendedName>
        <fullName evidence="1">Heterokaryon incompatibility domain-containing protein</fullName>
    </recommendedName>
</protein>
<dbReference type="Proteomes" id="UP000254866">
    <property type="component" value="Unassembled WGS sequence"/>
</dbReference>
<name>A0A370TDS8_9HELO</name>
<dbReference type="InterPro" id="IPR052895">
    <property type="entry name" value="HetReg/Transcr_Mod"/>
</dbReference>
<dbReference type="Pfam" id="PF26639">
    <property type="entry name" value="Het-6_barrel"/>
    <property type="match status" value="1"/>
</dbReference>
<dbReference type="PANTHER" id="PTHR24148">
    <property type="entry name" value="ANKYRIN REPEAT DOMAIN-CONTAINING PROTEIN 39 HOMOLOG-RELATED"/>
    <property type="match status" value="1"/>
</dbReference>